<keyword evidence="1 5" id="KW-0328">Glycosyltransferase</keyword>
<keyword evidence="7" id="KW-1185">Reference proteome</keyword>
<comment type="catalytic activity">
    <reaction evidence="5">
        <text>UDP-N-acetyl-alpha-D-mannosamine + N-acetyl-alpha-D-glucosaminyl-di-trans,octa-cis-undecaprenyl diphosphate = N-acetyl-beta-D-mannosaminyl-(1-&gt;4)-N-acetyl-alpha-D-glucosaminyl di-trans,octa-cis-undecaprenyl diphosphate + UDP + H(+)</text>
        <dbReference type="Rhea" id="RHEA:16053"/>
        <dbReference type="ChEBI" id="CHEBI:15378"/>
        <dbReference type="ChEBI" id="CHEBI:58223"/>
        <dbReference type="ChEBI" id="CHEBI:62959"/>
        <dbReference type="ChEBI" id="CHEBI:68623"/>
        <dbReference type="ChEBI" id="CHEBI:132210"/>
        <dbReference type="EC" id="2.4.1.187"/>
    </reaction>
</comment>
<evidence type="ECO:0000256" key="3">
    <source>
        <dbReference type="ARBA" id="ARBA00022944"/>
    </source>
</evidence>
<evidence type="ECO:0000256" key="1">
    <source>
        <dbReference type="ARBA" id="ARBA00022676"/>
    </source>
</evidence>
<comment type="similarity">
    <text evidence="5">Belongs to the glycosyltransferase 26 family. TagA/TarA subfamily.</text>
</comment>
<accession>A0ABQ1QJR0</accession>
<keyword evidence="4 5" id="KW-0961">Cell wall biogenesis/degradation</keyword>
<comment type="function">
    <text evidence="5">Catalyzes the conversion of GlcNAc-PP-undecaprenol into ManNAc-GlcNAc-PP-undecaprenol, the first committed lipid intermediate in the de novo synthesis of teichoic acid.</text>
</comment>
<organism evidence="6 7">
    <name type="scientific">Pontibacillus salipaludis</name>
    <dbReference type="NCBI Taxonomy" id="1697394"/>
    <lineage>
        <taxon>Bacteria</taxon>
        <taxon>Bacillati</taxon>
        <taxon>Bacillota</taxon>
        <taxon>Bacilli</taxon>
        <taxon>Bacillales</taxon>
        <taxon>Bacillaceae</taxon>
        <taxon>Pontibacillus</taxon>
    </lineage>
</organism>
<dbReference type="Pfam" id="PF03808">
    <property type="entry name" value="Glyco_tran_WecG"/>
    <property type="match status" value="1"/>
</dbReference>
<dbReference type="InterPro" id="IPR034714">
    <property type="entry name" value="TagA_TarA"/>
</dbReference>
<dbReference type="EC" id="2.4.1.187" evidence="5"/>
<evidence type="ECO:0000313" key="7">
    <source>
        <dbReference type="Proteomes" id="UP000642571"/>
    </source>
</evidence>
<evidence type="ECO:0000256" key="2">
    <source>
        <dbReference type="ARBA" id="ARBA00022679"/>
    </source>
</evidence>
<keyword evidence="3 5" id="KW-0777">Teichoic acid biosynthesis</keyword>
<dbReference type="HAMAP" id="MF_02070">
    <property type="entry name" value="TagA_TarA"/>
    <property type="match status" value="1"/>
</dbReference>
<evidence type="ECO:0000256" key="4">
    <source>
        <dbReference type="ARBA" id="ARBA00023316"/>
    </source>
</evidence>
<keyword evidence="2 5" id="KW-0808">Transferase</keyword>
<sequence length="245" mass="27738">MRETREVTKETYLGVDVSRYSYNELIEQTQEDIKENKKSFIVAINPEKILKAQEDPALLQLLNKATYQIPDGVGVLLASKLNGGAIKERITGIDMFLALCEQASKSEQSVFLYGAKPGVAEKAKETLLAKYPNLNVAGVLDGYEKDEEKVIRTINEAKPDILFVALGSPGQENWIVDNMDRLDVRIFQGVGGSFDVLSGNIKRAPEILQKLGMEWLYRLLKEPRRIKRQMRLPLFLVKVLKDKRK</sequence>
<dbReference type="CDD" id="cd06533">
    <property type="entry name" value="Glyco_transf_WecG_TagA"/>
    <property type="match status" value="1"/>
</dbReference>
<name>A0ABQ1QJR0_9BACI</name>
<proteinExistence type="inferred from homology"/>
<dbReference type="RefSeq" id="WP_188656103.1">
    <property type="nucleotide sequence ID" value="NZ_BMIN01000027.1"/>
</dbReference>
<dbReference type="EMBL" id="BMIN01000027">
    <property type="protein sequence ID" value="GGD28509.1"/>
    <property type="molecule type" value="Genomic_DNA"/>
</dbReference>
<dbReference type="PANTHER" id="PTHR34136">
    <property type="match status" value="1"/>
</dbReference>
<evidence type="ECO:0000256" key="5">
    <source>
        <dbReference type="HAMAP-Rule" id="MF_02070"/>
    </source>
</evidence>
<protein>
    <recommendedName>
        <fullName evidence="5">N-acetylglucosaminyldiphosphoundecaprenol N-acetyl-beta-D-mannosaminyltransferase</fullName>
        <ecNumber evidence="5">2.4.1.187</ecNumber>
    </recommendedName>
    <alternativeName>
        <fullName evidence="5">N-acetylmannosaminyltransferase</fullName>
    </alternativeName>
    <alternativeName>
        <fullName evidence="5">UDP-N-acetylmannosamine transferase</fullName>
    </alternativeName>
    <alternativeName>
        <fullName evidence="5">UDP-N-acetylmannosamine:N-acetylglucosaminyl pyrophosphorylundecaprenol N-acetylmannosaminyltransferase</fullName>
    </alternativeName>
</protein>
<dbReference type="PANTHER" id="PTHR34136:SF1">
    <property type="entry name" value="UDP-N-ACETYL-D-MANNOSAMINURONIC ACID TRANSFERASE"/>
    <property type="match status" value="1"/>
</dbReference>
<gene>
    <name evidence="6" type="primary">tagA</name>
    <name evidence="6" type="ORF">GCM10011389_40070</name>
</gene>
<dbReference type="Proteomes" id="UP000642571">
    <property type="component" value="Unassembled WGS sequence"/>
</dbReference>
<comment type="pathway">
    <text evidence="5">Cell wall biogenesis; teichoic acid biosynthesis.</text>
</comment>
<dbReference type="NCBIfam" id="TIGR00696">
    <property type="entry name" value="wecG_tagA_cpsF"/>
    <property type="match status" value="1"/>
</dbReference>
<comment type="caution">
    <text evidence="6">The sequence shown here is derived from an EMBL/GenBank/DDBJ whole genome shotgun (WGS) entry which is preliminary data.</text>
</comment>
<dbReference type="InterPro" id="IPR004629">
    <property type="entry name" value="WecG_TagA_CpsF"/>
</dbReference>
<evidence type="ECO:0000313" key="6">
    <source>
        <dbReference type="EMBL" id="GGD28509.1"/>
    </source>
</evidence>
<reference evidence="7" key="1">
    <citation type="journal article" date="2019" name="Int. J. Syst. Evol. Microbiol.">
        <title>The Global Catalogue of Microorganisms (GCM) 10K type strain sequencing project: providing services to taxonomists for standard genome sequencing and annotation.</title>
        <authorList>
            <consortium name="The Broad Institute Genomics Platform"/>
            <consortium name="The Broad Institute Genome Sequencing Center for Infectious Disease"/>
            <person name="Wu L."/>
            <person name="Ma J."/>
        </authorList>
    </citation>
    <scope>NUCLEOTIDE SEQUENCE [LARGE SCALE GENOMIC DNA]</scope>
    <source>
        <strain evidence="7">CGMCC 1.15353</strain>
    </source>
</reference>